<proteinExistence type="predicted"/>
<dbReference type="Gene3D" id="3.40.50.300">
    <property type="entry name" value="P-loop containing nucleotide triphosphate hydrolases"/>
    <property type="match status" value="1"/>
</dbReference>
<evidence type="ECO:0000313" key="5">
    <source>
        <dbReference type="Proteomes" id="UP000467124"/>
    </source>
</evidence>
<dbReference type="Proteomes" id="UP000467124">
    <property type="component" value="Unassembled WGS sequence"/>
</dbReference>
<gene>
    <name evidence="4" type="ORF">GTW20_18270</name>
    <name evidence="3" type="ORF">VSQ78_09095</name>
</gene>
<evidence type="ECO:0000256" key="1">
    <source>
        <dbReference type="SAM" id="MobiDB-lite"/>
    </source>
</evidence>
<dbReference type="RefSeq" id="WP_014911853.1">
    <property type="nucleotide sequence ID" value="NZ_BAZE01000009.1"/>
</dbReference>
<feature type="compositionally biased region" description="Low complexity" evidence="1">
    <location>
        <begin position="246"/>
        <end position="255"/>
    </location>
</feature>
<dbReference type="AlphaFoldDB" id="A0A7K2IWC3"/>
<name>A0A7K2IWC3_9ACTN</name>
<dbReference type="Proteomes" id="UP001585053">
    <property type="component" value="Unassembled WGS sequence"/>
</dbReference>
<feature type="domain" description="Double-GTPase 2" evidence="2">
    <location>
        <begin position="108"/>
        <end position="303"/>
    </location>
</feature>
<sequence length="406" mass="45542">MNLQVPYPLSPLEGPRLVCPYCYSDFTERRILFRCTGRPGPTGAICPSVEDGALRDHLGRRERLPPVFAADGRRPRAKCPECSAATDRQVCAVCHSRLPVNFGRMRGRMIALVGARESGKTVFMTVLVHELKNRVGERFAASVGGADDHTRHRFASDYESPLYEEGRLLRATRRTGTTREPLVFRFTGRRRGLVRTRPRHTLLSFFDTAGEDLNDTRSVETGLRYLENADGVIVLLDPLRMEGARRSAAPGSRSPSPEDPRHRPIHALERVTEVLMRRQGTPNRLIPVPIAVCLTKIDTLRHGLDEGSPLHRPQPDGPFFDESDSQDVHAQVQQLLHRWDGSGVDNHVTNHYRDARYFGVSALGDDPGEDNRVRGGVRPYRVADPFLWLLSRFGDVPVGGAPRRSR</sequence>
<dbReference type="EMBL" id="JAYMRS010000002">
    <property type="protein sequence ID" value="MFB8767857.1"/>
    <property type="molecule type" value="Genomic_DNA"/>
</dbReference>
<reference evidence="4 5" key="1">
    <citation type="journal article" date="2019" name="Nat. Commun.">
        <title>The antimicrobial potential of Streptomyces from insect microbiomes.</title>
        <authorList>
            <person name="Chevrette M.G."/>
            <person name="Carlson C.M."/>
            <person name="Ortega H.E."/>
            <person name="Thomas C."/>
            <person name="Ananiev G.E."/>
            <person name="Barns K.J."/>
            <person name="Book A.J."/>
            <person name="Cagnazzo J."/>
            <person name="Carlos C."/>
            <person name="Flanigan W."/>
            <person name="Grubbs K.J."/>
            <person name="Horn H.A."/>
            <person name="Hoffmann F.M."/>
            <person name="Klassen J.L."/>
            <person name="Knack J.J."/>
            <person name="Lewin G.R."/>
            <person name="McDonald B.R."/>
            <person name="Muller L."/>
            <person name="Melo W.G.P."/>
            <person name="Pinto-Tomas A.A."/>
            <person name="Schmitz A."/>
            <person name="Wendt-Pienkowski E."/>
            <person name="Wildman S."/>
            <person name="Zhao M."/>
            <person name="Zhang F."/>
            <person name="Bugni T.S."/>
            <person name="Andes D.R."/>
            <person name="Pupo M.T."/>
            <person name="Currie C.R."/>
        </authorList>
    </citation>
    <scope>NUCLEOTIDE SEQUENCE [LARGE SCALE GENOMIC DNA]</scope>
    <source>
        <strain evidence="4 5">SID5840</strain>
    </source>
</reference>
<dbReference type="CDD" id="cd00882">
    <property type="entry name" value="Ras_like_GTPase"/>
    <property type="match status" value="1"/>
</dbReference>
<dbReference type="InterPro" id="IPR027417">
    <property type="entry name" value="P-loop_NTPase"/>
</dbReference>
<reference evidence="3 6" key="2">
    <citation type="submission" date="2024-01" db="EMBL/GenBank/DDBJ databases">
        <title>Genome mining of biosynthetic gene clusters to explore secondary metabolites of Streptomyces sp.</title>
        <authorList>
            <person name="Baig A."/>
            <person name="Ajitkumar Shintre N."/>
            <person name="Kumar H."/>
            <person name="Anbarasu A."/>
            <person name="Ramaiah S."/>
        </authorList>
    </citation>
    <scope>NUCLEOTIDE SEQUENCE [LARGE SCALE GENOMIC DNA]</scope>
    <source>
        <strain evidence="3 6">A01</strain>
    </source>
</reference>
<evidence type="ECO:0000313" key="3">
    <source>
        <dbReference type="EMBL" id="MFB8767857.1"/>
    </source>
</evidence>
<protein>
    <recommendedName>
        <fullName evidence="2">Double-GTPase 2 domain-containing protein</fullName>
    </recommendedName>
</protein>
<dbReference type="SUPFAM" id="SSF52540">
    <property type="entry name" value="P-loop containing nucleoside triphosphate hydrolases"/>
    <property type="match status" value="1"/>
</dbReference>
<keyword evidence="6" id="KW-1185">Reference proteome</keyword>
<dbReference type="OMA" id="DEPFIWL"/>
<organism evidence="4 5">
    <name type="scientific">Nocardiopsis alba</name>
    <dbReference type="NCBI Taxonomy" id="53437"/>
    <lineage>
        <taxon>Bacteria</taxon>
        <taxon>Bacillati</taxon>
        <taxon>Actinomycetota</taxon>
        <taxon>Actinomycetes</taxon>
        <taxon>Streptosporangiales</taxon>
        <taxon>Nocardiopsidaceae</taxon>
        <taxon>Nocardiopsis</taxon>
    </lineage>
</organism>
<dbReference type="Pfam" id="PF19993">
    <property type="entry name" value="DO-GTPase2"/>
    <property type="match status" value="1"/>
</dbReference>
<dbReference type="GeneID" id="91392868"/>
<evidence type="ECO:0000259" key="2">
    <source>
        <dbReference type="Pfam" id="PF19993"/>
    </source>
</evidence>
<comment type="caution">
    <text evidence="4">The sequence shown here is derived from an EMBL/GenBank/DDBJ whole genome shotgun (WGS) entry which is preliminary data.</text>
</comment>
<dbReference type="InterPro" id="IPR045528">
    <property type="entry name" value="DO-GTPase2"/>
</dbReference>
<evidence type="ECO:0000313" key="4">
    <source>
        <dbReference type="EMBL" id="MYR34147.1"/>
    </source>
</evidence>
<accession>A0A7K2IWC3</accession>
<dbReference type="EMBL" id="WWHY01000001">
    <property type="protein sequence ID" value="MYR34147.1"/>
    <property type="molecule type" value="Genomic_DNA"/>
</dbReference>
<evidence type="ECO:0000313" key="6">
    <source>
        <dbReference type="Proteomes" id="UP001585053"/>
    </source>
</evidence>
<feature type="region of interest" description="Disordered" evidence="1">
    <location>
        <begin position="244"/>
        <end position="263"/>
    </location>
</feature>